<evidence type="ECO:0008006" key="4">
    <source>
        <dbReference type="Google" id="ProtNLM"/>
    </source>
</evidence>
<keyword evidence="1" id="KW-0812">Transmembrane</keyword>
<comment type="caution">
    <text evidence="2">The sequence shown here is derived from an EMBL/GenBank/DDBJ whole genome shotgun (WGS) entry which is preliminary data.</text>
</comment>
<gene>
    <name evidence="2" type="ORF">niasHT_030134</name>
</gene>
<evidence type="ECO:0000313" key="2">
    <source>
        <dbReference type="EMBL" id="KAL3103976.1"/>
    </source>
</evidence>
<evidence type="ECO:0000256" key="1">
    <source>
        <dbReference type="SAM" id="Phobius"/>
    </source>
</evidence>
<reference evidence="2 3" key="1">
    <citation type="submission" date="2024-10" db="EMBL/GenBank/DDBJ databases">
        <authorList>
            <person name="Kim D."/>
        </authorList>
    </citation>
    <scope>NUCLEOTIDE SEQUENCE [LARGE SCALE GENOMIC DNA]</scope>
    <source>
        <strain evidence="2">BH-2024</strain>
    </source>
</reference>
<organism evidence="2 3">
    <name type="scientific">Heterodera trifolii</name>
    <dbReference type="NCBI Taxonomy" id="157864"/>
    <lineage>
        <taxon>Eukaryota</taxon>
        <taxon>Metazoa</taxon>
        <taxon>Ecdysozoa</taxon>
        <taxon>Nematoda</taxon>
        <taxon>Chromadorea</taxon>
        <taxon>Rhabditida</taxon>
        <taxon>Tylenchina</taxon>
        <taxon>Tylenchomorpha</taxon>
        <taxon>Tylenchoidea</taxon>
        <taxon>Heteroderidae</taxon>
        <taxon>Heteroderinae</taxon>
        <taxon>Heterodera</taxon>
    </lineage>
</organism>
<evidence type="ECO:0000313" key="3">
    <source>
        <dbReference type="Proteomes" id="UP001620626"/>
    </source>
</evidence>
<feature type="transmembrane region" description="Helical" evidence="1">
    <location>
        <begin position="55"/>
        <end position="84"/>
    </location>
</feature>
<accession>A0ABD2KMA0</accession>
<dbReference type="Proteomes" id="UP001620626">
    <property type="component" value="Unassembled WGS sequence"/>
</dbReference>
<protein>
    <recommendedName>
        <fullName evidence="4">Transmembrane protein</fullName>
    </recommendedName>
</protein>
<dbReference type="EMBL" id="JBICBT010000723">
    <property type="protein sequence ID" value="KAL3103976.1"/>
    <property type="molecule type" value="Genomic_DNA"/>
</dbReference>
<sequence>MLSIVWEMKKICGVPCPSPNNCWEPLEFTKPNLCLAPSINPNNFENHLSMHEASVVMLCLFLFIGGFALGASFGFLPLCCDFFWARRKRRRFVKIIHFLSFLITCCRCQRPIVLKRLGALFAPPVSPFLCRQFTEFRPFSANCCLLVCWQRNAMLSLLAFIHLFFTC</sequence>
<proteinExistence type="predicted"/>
<name>A0ABD2KMA0_9BILA</name>
<keyword evidence="1" id="KW-0472">Membrane</keyword>
<keyword evidence="1" id="KW-1133">Transmembrane helix</keyword>
<dbReference type="AlphaFoldDB" id="A0ABD2KMA0"/>
<keyword evidence="3" id="KW-1185">Reference proteome</keyword>